<evidence type="ECO:0000256" key="2">
    <source>
        <dbReference type="ARBA" id="ARBA00022670"/>
    </source>
</evidence>
<dbReference type="PANTHER" id="PTHR43343">
    <property type="entry name" value="PEPTIDASE S12"/>
    <property type="match status" value="1"/>
</dbReference>
<dbReference type="Pfam" id="PF13180">
    <property type="entry name" value="PDZ_2"/>
    <property type="match status" value="1"/>
</dbReference>
<sequence>MNDGTGSEQGDRSRRAVLLGAAGATAALAGCSTGFVGSTADQPDEPTDTPDADGGPEPTAGENGRYTGAYRATVDSVAVIRAYGPDGRAGQGSGFVYDGHIVTNEHVVAGATEFEVGFADQDWHAGEVVGEDVYSDLAAIEVGTLPDYATDLSFVEREPPIGTEVLAVGAPFGLGQSVSAGIVSGVDRSLSAANEFVIPDAIQTDAAANPGNSGGPLVDLDANVVGVVNSGGGDNIAFGISAALAQRILPALIGTGDYTHPFMGVGLRPVAPVLAEGNDLESVRGAYVASVRSGGPSAGTLRGSSGSTVVNNVEVPTGGDVIVRLDDTPIRTLNDLSIYLALEASPGDELAVGIVRDGEERTARLTLGERPDP</sequence>
<organism evidence="6 7">
    <name type="scientific">Haloglomus irregulare</name>
    <dbReference type="NCBI Taxonomy" id="2234134"/>
    <lineage>
        <taxon>Archaea</taxon>
        <taxon>Methanobacteriati</taxon>
        <taxon>Methanobacteriota</taxon>
        <taxon>Stenosarchaea group</taxon>
        <taxon>Halobacteria</taxon>
        <taxon>Halobacteriales</taxon>
        <taxon>Natronomonadaceae</taxon>
        <taxon>Haloglomus</taxon>
    </lineage>
</organism>
<evidence type="ECO:0000256" key="1">
    <source>
        <dbReference type="ARBA" id="ARBA00010541"/>
    </source>
</evidence>
<dbReference type="SUPFAM" id="SSF50156">
    <property type="entry name" value="PDZ domain-like"/>
    <property type="match status" value="1"/>
</dbReference>
<dbReference type="InterPro" id="IPR036034">
    <property type="entry name" value="PDZ_sf"/>
</dbReference>
<keyword evidence="3" id="KW-0378">Hydrolase</keyword>
<dbReference type="RefSeq" id="WP_144261096.1">
    <property type="nucleotide sequence ID" value="NZ_QMDX01000002.1"/>
</dbReference>
<dbReference type="InterPro" id="IPR006311">
    <property type="entry name" value="TAT_signal"/>
</dbReference>
<evidence type="ECO:0000313" key="6">
    <source>
        <dbReference type="EMBL" id="TSD15255.1"/>
    </source>
</evidence>
<keyword evidence="7" id="KW-1185">Reference proteome</keyword>
<dbReference type="Gene3D" id="2.40.10.10">
    <property type="entry name" value="Trypsin-like serine proteases"/>
    <property type="match status" value="2"/>
</dbReference>
<dbReference type="SUPFAM" id="SSF50494">
    <property type="entry name" value="Trypsin-like serine proteases"/>
    <property type="match status" value="1"/>
</dbReference>
<evidence type="ECO:0000259" key="5">
    <source>
        <dbReference type="Pfam" id="PF13180"/>
    </source>
</evidence>
<dbReference type="Proteomes" id="UP000319894">
    <property type="component" value="Unassembled WGS sequence"/>
</dbReference>
<dbReference type="GO" id="GO:0006508">
    <property type="term" value="P:proteolysis"/>
    <property type="evidence" value="ECO:0007669"/>
    <property type="project" value="UniProtKB-KW"/>
</dbReference>
<dbReference type="PRINTS" id="PR00834">
    <property type="entry name" value="PROTEASES2C"/>
</dbReference>
<comment type="caution">
    <text evidence="6">The sequence shown here is derived from an EMBL/GenBank/DDBJ whole genome shotgun (WGS) entry which is preliminary data.</text>
</comment>
<protein>
    <submittedName>
        <fullName evidence="6">Serine protease</fullName>
    </submittedName>
</protein>
<feature type="domain" description="PDZ" evidence="5">
    <location>
        <begin position="261"/>
        <end position="367"/>
    </location>
</feature>
<dbReference type="InterPro" id="IPR001940">
    <property type="entry name" value="Peptidase_S1C"/>
</dbReference>
<evidence type="ECO:0000256" key="4">
    <source>
        <dbReference type="SAM" id="MobiDB-lite"/>
    </source>
</evidence>
<dbReference type="PANTHER" id="PTHR43343:SF3">
    <property type="entry name" value="PROTEASE DO-LIKE 8, CHLOROPLASTIC"/>
    <property type="match status" value="1"/>
</dbReference>
<feature type="region of interest" description="Disordered" evidence="4">
    <location>
        <begin position="33"/>
        <end position="66"/>
    </location>
</feature>
<dbReference type="PROSITE" id="PS51318">
    <property type="entry name" value="TAT"/>
    <property type="match status" value="1"/>
</dbReference>
<dbReference type="OrthoDB" id="350578at2157"/>
<reference evidence="6 7" key="1">
    <citation type="submission" date="2018-06" db="EMBL/GenBank/DDBJ databases">
        <title>Natronomonas sp. F16-60 a new haloarchaeon isolated from a solar saltern of Isla Cristina, Huelva, Spain.</title>
        <authorList>
            <person name="Duran-Viseras A."/>
            <person name="Sanchez-Porro C."/>
            <person name="Ventosa A."/>
        </authorList>
    </citation>
    <scope>NUCLEOTIDE SEQUENCE [LARGE SCALE GENOMIC DNA]</scope>
    <source>
        <strain evidence="6 7">F16-60</strain>
    </source>
</reference>
<evidence type="ECO:0000256" key="3">
    <source>
        <dbReference type="ARBA" id="ARBA00022801"/>
    </source>
</evidence>
<evidence type="ECO:0000313" key="7">
    <source>
        <dbReference type="Proteomes" id="UP000319894"/>
    </source>
</evidence>
<keyword evidence="2 6" id="KW-0645">Protease</keyword>
<dbReference type="Pfam" id="PF13365">
    <property type="entry name" value="Trypsin_2"/>
    <property type="match status" value="1"/>
</dbReference>
<dbReference type="InterPro" id="IPR043504">
    <property type="entry name" value="Peptidase_S1_PA_chymotrypsin"/>
</dbReference>
<dbReference type="Gene3D" id="2.30.42.10">
    <property type="match status" value="1"/>
</dbReference>
<dbReference type="InterPro" id="IPR001478">
    <property type="entry name" value="PDZ"/>
</dbReference>
<gene>
    <name evidence="6" type="ORF">DP107_05245</name>
</gene>
<comment type="similarity">
    <text evidence="1">Belongs to the peptidase S1C family.</text>
</comment>
<name>A0A554ND51_9EURY</name>
<dbReference type="EMBL" id="QMDX01000002">
    <property type="protein sequence ID" value="TSD15255.1"/>
    <property type="molecule type" value="Genomic_DNA"/>
</dbReference>
<accession>A0A554ND51</accession>
<proteinExistence type="inferred from homology"/>
<dbReference type="InParanoid" id="A0A554ND51"/>
<feature type="compositionally biased region" description="Acidic residues" evidence="4">
    <location>
        <begin position="42"/>
        <end position="51"/>
    </location>
</feature>
<dbReference type="GO" id="GO:0004252">
    <property type="term" value="F:serine-type endopeptidase activity"/>
    <property type="evidence" value="ECO:0007669"/>
    <property type="project" value="InterPro"/>
</dbReference>
<dbReference type="InterPro" id="IPR009003">
    <property type="entry name" value="Peptidase_S1_PA"/>
</dbReference>
<dbReference type="InterPro" id="IPR051201">
    <property type="entry name" value="Chloro_Bact_Ser_Proteases"/>
</dbReference>
<dbReference type="AlphaFoldDB" id="A0A554ND51"/>